<evidence type="ECO:0008006" key="5">
    <source>
        <dbReference type="Google" id="ProtNLM"/>
    </source>
</evidence>
<protein>
    <recommendedName>
        <fullName evidence="5">DUF4371 domain-containing protein</fullName>
    </recommendedName>
</protein>
<dbReference type="Proteomes" id="UP000434957">
    <property type="component" value="Unassembled WGS sequence"/>
</dbReference>
<gene>
    <name evidence="1" type="ORF">PR002_g29329</name>
    <name evidence="2" type="ORF">PR003_g12208</name>
</gene>
<organism evidence="1 4">
    <name type="scientific">Phytophthora rubi</name>
    <dbReference type="NCBI Taxonomy" id="129364"/>
    <lineage>
        <taxon>Eukaryota</taxon>
        <taxon>Sar</taxon>
        <taxon>Stramenopiles</taxon>
        <taxon>Oomycota</taxon>
        <taxon>Peronosporomycetes</taxon>
        <taxon>Peronosporales</taxon>
        <taxon>Peronosporaceae</taxon>
        <taxon>Phytophthora</taxon>
    </lineage>
</organism>
<dbReference type="EMBL" id="QXFU01005720">
    <property type="protein sequence ID" value="KAE8963295.1"/>
    <property type="molecule type" value="Genomic_DNA"/>
</dbReference>
<dbReference type="AlphaFoldDB" id="A0A6A3H2K2"/>
<comment type="caution">
    <text evidence="1">The sequence shown here is derived from an EMBL/GenBank/DDBJ whole genome shotgun (WGS) entry which is preliminary data.</text>
</comment>
<dbReference type="OrthoDB" id="90900at2759"/>
<name>A0A6A3H2K2_9STRA</name>
<keyword evidence="3" id="KW-1185">Reference proteome</keyword>
<evidence type="ECO:0000313" key="4">
    <source>
        <dbReference type="Proteomes" id="UP000435112"/>
    </source>
</evidence>
<dbReference type="PANTHER" id="PTHR40866">
    <property type="entry name" value="BED-TYPE DOMAIN-CONTAINING PROTEIN"/>
    <property type="match status" value="1"/>
</dbReference>
<dbReference type="EMBL" id="QXFT01000728">
    <property type="protein sequence ID" value="KAE9337026.1"/>
    <property type="molecule type" value="Genomic_DNA"/>
</dbReference>
<sequence>MALLANALEGIIADVLPKKFGIVCDGCSFRSEHYVAVFATFLHDDKMEKILLAMAPLVDDDIVDHSAPAHVAFL</sequence>
<accession>A0A6A3H2K2</accession>
<evidence type="ECO:0000313" key="3">
    <source>
        <dbReference type="Proteomes" id="UP000434957"/>
    </source>
</evidence>
<reference evidence="1 4" key="1">
    <citation type="submission" date="2018-09" db="EMBL/GenBank/DDBJ databases">
        <title>Genomic investigation of the strawberry pathogen Phytophthora fragariae indicates pathogenicity is determined by transcriptional variation in three key races.</title>
        <authorList>
            <person name="Adams T.M."/>
            <person name="Armitage A.D."/>
            <person name="Sobczyk M.K."/>
            <person name="Bates H.J."/>
            <person name="Dunwell J.M."/>
            <person name="Nellist C.F."/>
            <person name="Harrison R.J."/>
        </authorList>
    </citation>
    <scope>NUCLEOTIDE SEQUENCE [LARGE SCALE GENOMIC DNA]</scope>
    <source>
        <strain evidence="1 4">SCRP324</strain>
        <strain evidence="2 3">SCRP333</strain>
    </source>
</reference>
<dbReference type="Proteomes" id="UP000435112">
    <property type="component" value="Unassembled WGS sequence"/>
</dbReference>
<proteinExistence type="predicted"/>
<evidence type="ECO:0000313" key="2">
    <source>
        <dbReference type="EMBL" id="KAE9337026.1"/>
    </source>
</evidence>
<dbReference type="PANTHER" id="PTHR40866:SF1">
    <property type="entry name" value="BED-TYPE DOMAIN-CONTAINING PROTEIN"/>
    <property type="match status" value="1"/>
</dbReference>
<evidence type="ECO:0000313" key="1">
    <source>
        <dbReference type="EMBL" id="KAE8963295.1"/>
    </source>
</evidence>